<evidence type="ECO:0000313" key="3">
    <source>
        <dbReference type="Proteomes" id="UP000228528"/>
    </source>
</evidence>
<sequence>MPQAITKNTITGDIIHHWQVDEYDKHERGTWWYVLIIPLTIALIIYGLFSQNFLFSLIIILFSIILFLQAHQHPQKIDFAITDLGVVVGNRLYTFSEFSEFFLIYQPPFVKTLYLETKSAFRPILRIPLNEENPLDIRNTLTEFLDENLEKEEEPLTETFVRNWKLH</sequence>
<comment type="caution">
    <text evidence="2">The sequence shown here is derived from an EMBL/GenBank/DDBJ whole genome shotgun (WGS) entry which is preliminary data.</text>
</comment>
<gene>
    <name evidence="2" type="ORF">COU30_04800</name>
</gene>
<keyword evidence="1" id="KW-0812">Transmembrane</keyword>
<accession>A0A2M6NZW6</accession>
<proteinExistence type="predicted"/>
<dbReference type="Proteomes" id="UP000228528">
    <property type="component" value="Unassembled WGS sequence"/>
</dbReference>
<feature type="transmembrane region" description="Helical" evidence="1">
    <location>
        <begin position="30"/>
        <end position="47"/>
    </location>
</feature>
<evidence type="ECO:0008006" key="4">
    <source>
        <dbReference type="Google" id="ProtNLM"/>
    </source>
</evidence>
<keyword evidence="1" id="KW-1133">Transmembrane helix</keyword>
<reference evidence="3" key="1">
    <citation type="submission" date="2017-09" db="EMBL/GenBank/DDBJ databases">
        <title>Depth-based differentiation of microbial function through sediment-hosted aquifers and enrichment of novel symbionts in the deep terrestrial subsurface.</title>
        <authorList>
            <person name="Probst A.J."/>
            <person name="Ladd B."/>
            <person name="Jarett J.K."/>
            <person name="Geller-Mcgrath D.E."/>
            <person name="Sieber C.M.K."/>
            <person name="Emerson J.B."/>
            <person name="Anantharaman K."/>
            <person name="Thomas B.C."/>
            <person name="Malmstrom R."/>
            <person name="Stieglmeier M."/>
            <person name="Klingl A."/>
            <person name="Woyke T."/>
            <person name="Ryan C.M."/>
            <person name="Banfield J.F."/>
        </authorList>
    </citation>
    <scope>NUCLEOTIDE SEQUENCE [LARGE SCALE GENOMIC DNA]</scope>
</reference>
<keyword evidence="1" id="KW-0472">Membrane</keyword>
<feature type="transmembrane region" description="Helical" evidence="1">
    <location>
        <begin position="53"/>
        <end position="70"/>
    </location>
</feature>
<dbReference type="AlphaFoldDB" id="A0A2M6NZW6"/>
<protein>
    <recommendedName>
        <fullName evidence="4">DUF5673 domain-containing protein</fullName>
    </recommendedName>
</protein>
<evidence type="ECO:0000313" key="2">
    <source>
        <dbReference type="EMBL" id="PIR76997.1"/>
    </source>
</evidence>
<organism evidence="2 3">
    <name type="scientific">Candidatus Magasanikbacteria bacterium CG10_big_fil_rev_8_21_14_0_10_38_6</name>
    <dbReference type="NCBI Taxonomy" id="1974647"/>
    <lineage>
        <taxon>Bacteria</taxon>
        <taxon>Candidatus Magasanikiibacteriota</taxon>
    </lineage>
</organism>
<dbReference type="EMBL" id="PFBW01000202">
    <property type="protein sequence ID" value="PIR76997.1"/>
    <property type="molecule type" value="Genomic_DNA"/>
</dbReference>
<evidence type="ECO:0000256" key="1">
    <source>
        <dbReference type="SAM" id="Phobius"/>
    </source>
</evidence>
<name>A0A2M6NZW6_9BACT</name>